<dbReference type="AlphaFoldDB" id="K8F330"/>
<dbReference type="EMBL" id="FO082270">
    <property type="protein sequence ID" value="CCO66728.1"/>
    <property type="molecule type" value="Genomic_DNA"/>
</dbReference>
<feature type="domain" description="NADP-dependent oxidoreductase" evidence="7">
    <location>
        <begin position="31"/>
        <end position="329"/>
    </location>
</feature>
<evidence type="ECO:0000256" key="1">
    <source>
        <dbReference type="ARBA" id="ARBA00007905"/>
    </source>
</evidence>
<dbReference type="Gene3D" id="3.20.20.100">
    <property type="entry name" value="NADP-dependent oxidoreductase domain"/>
    <property type="match status" value="1"/>
</dbReference>
<dbReference type="PRINTS" id="PR00069">
    <property type="entry name" value="ALDKETRDTASE"/>
</dbReference>
<gene>
    <name evidence="8" type="ORF">Bathy09g04380</name>
</gene>
<dbReference type="KEGG" id="bpg:Bathy09g04380"/>
<evidence type="ECO:0000256" key="2">
    <source>
        <dbReference type="ARBA" id="ARBA00022857"/>
    </source>
</evidence>
<dbReference type="SUPFAM" id="SSF51430">
    <property type="entry name" value="NAD(P)-linked oxidoreductase"/>
    <property type="match status" value="1"/>
</dbReference>
<comment type="similarity">
    <text evidence="1">Belongs to the aldo/keto reductase family.</text>
</comment>
<dbReference type="InterPro" id="IPR036812">
    <property type="entry name" value="NAD(P)_OxRdtase_dom_sf"/>
</dbReference>
<dbReference type="STRING" id="41875.K8F330"/>
<evidence type="ECO:0000313" key="9">
    <source>
        <dbReference type="Proteomes" id="UP000198341"/>
    </source>
</evidence>
<evidence type="ECO:0000256" key="6">
    <source>
        <dbReference type="PIRSR" id="PIRSR000097-3"/>
    </source>
</evidence>
<feature type="active site" description="Proton donor" evidence="4">
    <location>
        <position position="64"/>
    </location>
</feature>
<keyword evidence="3" id="KW-0560">Oxidoreductase</keyword>
<dbReference type="PIRSF" id="PIRSF000097">
    <property type="entry name" value="AKR"/>
    <property type="match status" value="1"/>
</dbReference>
<dbReference type="PANTHER" id="PTHR43827">
    <property type="entry name" value="2,5-DIKETO-D-GLUCONIC ACID REDUCTASE"/>
    <property type="match status" value="1"/>
</dbReference>
<reference evidence="8 9" key="1">
    <citation type="submission" date="2011-10" db="EMBL/GenBank/DDBJ databases">
        <authorList>
            <person name="Genoscope - CEA"/>
        </authorList>
    </citation>
    <scope>NUCLEOTIDE SEQUENCE [LARGE SCALE GENOMIC DNA]</scope>
    <source>
        <strain evidence="8 9">RCC 1105</strain>
    </source>
</reference>
<dbReference type="RefSeq" id="XP_007511168.1">
    <property type="nucleotide sequence ID" value="XM_007511106.1"/>
</dbReference>
<evidence type="ECO:0000256" key="3">
    <source>
        <dbReference type="ARBA" id="ARBA00023002"/>
    </source>
</evidence>
<dbReference type="GeneID" id="19013944"/>
<protein>
    <submittedName>
        <fullName evidence="8">YtbE (Aldo/keto reductase YtbE)</fullName>
    </submittedName>
</protein>
<evidence type="ECO:0000256" key="5">
    <source>
        <dbReference type="PIRSR" id="PIRSR000097-2"/>
    </source>
</evidence>
<dbReference type="PROSITE" id="PS00062">
    <property type="entry name" value="ALDOKETO_REDUCTASE_2"/>
    <property type="match status" value="1"/>
</dbReference>
<evidence type="ECO:0000256" key="4">
    <source>
        <dbReference type="PIRSR" id="PIRSR000097-1"/>
    </source>
</evidence>
<keyword evidence="9" id="KW-1185">Reference proteome</keyword>
<dbReference type="OrthoDB" id="497186at2759"/>
<name>K8F330_9CHLO</name>
<keyword evidence="2" id="KW-0521">NADP</keyword>
<dbReference type="InterPro" id="IPR023210">
    <property type="entry name" value="NADP_OxRdtase_dom"/>
</dbReference>
<proteinExistence type="inferred from homology"/>
<dbReference type="PANTHER" id="PTHR43827:SF3">
    <property type="entry name" value="NADP-DEPENDENT OXIDOREDUCTASE DOMAIN-CONTAINING PROTEIN"/>
    <property type="match status" value="1"/>
</dbReference>
<feature type="site" description="Lowers pKa of active site Tyr" evidence="6">
    <location>
        <position position="112"/>
    </location>
</feature>
<evidence type="ECO:0000313" key="8">
    <source>
        <dbReference type="EMBL" id="CCO66728.1"/>
    </source>
</evidence>
<dbReference type="Proteomes" id="UP000198341">
    <property type="component" value="Chromosome 9"/>
</dbReference>
<dbReference type="Pfam" id="PF00248">
    <property type="entry name" value="Aldo_ket_red"/>
    <property type="match status" value="1"/>
</dbReference>
<dbReference type="InterPro" id="IPR020471">
    <property type="entry name" value="AKR"/>
</dbReference>
<organism evidence="8 9">
    <name type="scientific">Bathycoccus prasinos</name>
    <dbReference type="NCBI Taxonomy" id="41875"/>
    <lineage>
        <taxon>Eukaryota</taxon>
        <taxon>Viridiplantae</taxon>
        <taxon>Chlorophyta</taxon>
        <taxon>Mamiellophyceae</taxon>
        <taxon>Mamiellales</taxon>
        <taxon>Bathycoccaceae</taxon>
        <taxon>Bathycoccus</taxon>
    </lineage>
</organism>
<dbReference type="eggNOG" id="KOG1577">
    <property type="taxonomic scope" value="Eukaryota"/>
</dbReference>
<feature type="binding site" evidence="5">
    <location>
        <position position="146"/>
    </location>
    <ligand>
        <name>substrate</name>
    </ligand>
</feature>
<accession>K8F330</accession>
<evidence type="ECO:0000259" key="7">
    <source>
        <dbReference type="Pfam" id="PF00248"/>
    </source>
</evidence>
<sequence>MSSSSSTNNNFNNNERTTTIEISPNVFMPRLAFGTYKLKGAQCTKAVKKALEIGFEHIDTASIYKNESDIGEALEEWMTTTKTATNDDDDDGNDEKKTKKNFERKMPFLASKIAPAEMHSKLLVEQAVAKILIRLRIPAIDLIMLHWPGVSKVSPASEIHKEKRKDAYRALEKCLKEGKIRAIGVSNYHVRHLEELLSYCEIKPSVNQIEAHPMWPQEDLIEFCESRGIAVVKYSPFGGGGAPLLDDAFVSTREEEKEGGGGGGDEERELAADIADDQAWKPSQILLAWGLLRGGRKNRGNSKTLCGAVVVKASSEERILENYEVLEKDFFNSKYLSRKLKVWDSVETRKKFAWDSDCVK</sequence>
<dbReference type="InterPro" id="IPR018170">
    <property type="entry name" value="Aldo/ket_reductase_CS"/>
</dbReference>
<dbReference type="GO" id="GO:0016616">
    <property type="term" value="F:oxidoreductase activity, acting on the CH-OH group of donors, NAD or NADP as acceptor"/>
    <property type="evidence" value="ECO:0007669"/>
    <property type="project" value="UniProtKB-ARBA"/>
</dbReference>